<keyword evidence="3" id="KW-1185">Reference proteome</keyword>
<gene>
    <name evidence="2" type="ORF">C5F44_05075</name>
</gene>
<organism evidence="2 3">
    <name type="scientific">Fuscovulum blasticum DSM 2131</name>
    <dbReference type="NCBI Taxonomy" id="1188250"/>
    <lineage>
        <taxon>Bacteria</taxon>
        <taxon>Pseudomonadati</taxon>
        <taxon>Pseudomonadota</taxon>
        <taxon>Alphaproteobacteria</taxon>
        <taxon>Rhodobacterales</taxon>
        <taxon>Paracoccaceae</taxon>
        <taxon>Pseudogemmobacter</taxon>
    </lineage>
</organism>
<dbReference type="InterPro" id="IPR045601">
    <property type="entry name" value="DUF6455"/>
</dbReference>
<evidence type="ECO:0000259" key="1">
    <source>
        <dbReference type="Pfam" id="PF20056"/>
    </source>
</evidence>
<dbReference type="Proteomes" id="UP000241362">
    <property type="component" value="Unassembled WGS sequence"/>
</dbReference>
<dbReference type="EMBL" id="PZKE01000003">
    <property type="protein sequence ID" value="PTE15734.1"/>
    <property type="molecule type" value="Genomic_DNA"/>
</dbReference>
<comment type="caution">
    <text evidence="2">The sequence shown here is derived from an EMBL/GenBank/DDBJ whole genome shotgun (WGS) entry which is preliminary data.</text>
</comment>
<evidence type="ECO:0000313" key="2">
    <source>
        <dbReference type="EMBL" id="PTE15734.1"/>
    </source>
</evidence>
<evidence type="ECO:0000313" key="3">
    <source>
        <dbReference type="Proteomes" id="UP000241362"/>
    </source>
</evidence>
<protein>
    <recommendedName>
        <fullName evidence="1">DUF6455 domain-containing protein</fullName>
    </recommendedName>
</protein>
<reference evidence="2 3" key="1">
    <citation type="submission" date="2018-03" db="EMBL/GenBank/DDBJ databases">
        <title>Rhodobacter blasticus.</title>
        <authorList>
            <person name="Meyer T.E."/>
            <person name="Miller S."/>
            <person name="Lodha T."/>
            <person name="Gandham S."/>
            <person name="Chintalapati S."/>
            <person name="Chintalapati V.R."/>
        </authorList>
    </citation>
    <scope>NUCLEOTIDE SEQUENCE [LARGE SCALE GENOMIC DNA]</scope>
    <source>
        <strain evidence="2 3">DSM 2131</strain>
    </source>
</reference>
<dbReference type="Pfam" id="PF20056">
    <property type="entry name" value="DUF6455"/>
    <property type="match status" value="1"/>
</dbReference>
<dbReference type="AlphaFoldDB" id="A0A2T4JCV0"/>
<dbReference type="RefSeq" id="WP_107672410.1">
    <property type="nucleotide sequence ID" value="NZ_PZKE01000003.1"/>
</dbReference>
<sequence>MIGYTDAPRAWWMTRGMARVAGVNLPQAVIDGWLTREELATIVARCEGCTCLSRCDSWLAGSGASKRMPEFCPNKSSIEALCPN</sequence>
<accession>A0A2T4JCV0</accession>
<proteinExistence type="predicted"/>
<feature type="domain" description="DUF6455" evidence="1">
    <location>
        <begin position="2"/>
        <end position="82"/>
    </location>
</feature>
<name>A0A2T4JCV0_FUSBL</name>